<sequence>MLSHSEPEQRSVALQQLGRIINSTNYTEADSNFPTYNQNVLTSGSTVSSLLATHTWDRVAALALHDSSMLLRNHAMALLTEYVPFVDKEHLRSFLGSSNSILNGVGQLSGVIEKGYLTRLSLLLLSRACLYSAPEDIALIPECVWQKLENMQASTGGFGHMERDLCRALCQLRSESDAKIVVKEVISGSTEQSISPDFKSIRESILQVLSSLSSVEAYFEFFSARSDQEYQVKP</sequence>
<reference evidence="1" key="2">
    <citation type="journal article" date="2015" name="Data Brief">
        <title>Shoot transcriptome of the giant reed, Arundo donax.</title>
        <authorList>
            <person name="Barrero R.A."/>
            <person name="Guerrero F.D."/>
            <person name="Moolhuijzen P."/>
            <person name="Goolsby J.A."/>
            <person name="Tidwell J."/>
            <person name="Bellgard S.E."/>
            <person name="Bellgard M.I."/>
        </authorList>
    </citation>
    <scope>NUCLEOTIDE SEQUENCE</scope>
    <source>
        <tissue evidence="1">Shoot tissue taken approximately 20 cm above the soil surface</tissue>
    </source>
</reference>
<dbReference type="AlphaFoldDB" id="A0A0A9AAU0"/>
<dbReference type="EMBL" id="GBRH01250842">
    <property type="protein sequence ID" value="JAD47053.1"/>
    <property type="molecule type" value="Transcribed_RNA"/>
</dbReference>
<dbReference type="PANTHER" id="PTHR35833">
    <property type="entry name" value="GALACTOSE-BINDING DOMAIN-LIKE, ARMADILLO-TYPE FOLD PROTEIN-RELATED"/>
    <property type="match status" value="1"/>
</dbReference>
<dbReference type="PANTHER" id="PTHR35833:SF1">
    <property type="entry name" value="GALACTOSE-BINDING DOMAIN-CONTAINING PROTEIN"/>
    <property type="match status" value="1"/>
</dbReference>
<evidence type="ECO:0000313" key="1">
    <source>
        <dbReference type="EMBL" id="JAD47053.1"/>
    </source>
</evidence>
<reference evidence="1" key="1">
    <citation type="submission" date="2014-09" db="EMBL/GenBank/DDBJ databases">
        <authorList>
            <person name="Magalhaes I.L.F."/>
            <person name="Oliveira U."/>
            <person name="Santos F.R."/>
            <person name="Vidigal T.H.D.A."/>
            <person name="Brescovit A.D."/>
            <person name="Santos A.J."/>
        </authorList>
    </citation>
    <scope>NUCLEOTIDE SEQUENCE</scope>
    <source>
        <tissue evidence="1">Shoot tissue taken approximately 20 cm above the soil surface</tissue>
    </source>
</reference>
<proteinExistence type="predicted"/>
<accession>A0A0A9AAU0</accession>
<protein>
    <submittedName>
        <fullName evidence="1">Uncharacterized protein</fullName>
    </submittedName>
</protein>
<organism evidence="1">
    <name type="scientific">Arundo donax</name>
    <name type="common">Giant reed</name>
    <name type="synonym">Donax arundinaceus</name>
    <dbReference type="NCBI Taxonomy" id="35708"/>
    <lineage>
        <taxon>Eukaryota</taxon>
        <taxon>Viridiplantae</taxon>
        <taxon>Streptophyta</taxon>
        <taxon>Embryophyta</taxon>
        <taxon>Tracheophyta</taxon>
        <taxon>Spermatophyta</taxon>
        <taxon>Magnoliopsida</taxon>
        <taxon>Liliopsida</taxon>
        <taxon>Poales</taxon>
        <taxon>Poaceae</taxon>
        <taxon>PACMAD clade</taxon>
        <taxon>Arundinoideae</taxon>
        <taxon>Arundineae</taxon>
        <taxon>Arundo</taxon>
    </lineage>
</organism>
<name>A0A0A9AAU0_ARUDO</name>